<dbReference type="FunFam" id="2.30.30.280:FF:000001">
    <property type="entry name" value="tRNA-specific 2-thiouridylase MnmA"/>
    <property type="match status" value="1"/>
</dbReference>
<dbReference type="AlphaFoldDB" id="A0A653CU14"/>
<comment type="catalytic activity">
    <reaction evidence="12">
        <text>5-taurinomethyluridine(34) in tRNA + S-sulfanyl-L-cysteinyl-[protein] + AH2 + ATP = 5-taurinomethyl-2-thiouridine(34) in tRNA + L-cysteinyl-[protein] + A + AMP + diphosphate + H(+)</text>
        <dbReference type="Rhea" id="RHEA:47040"/>
        <dbReference type="Rhea" id="RHEA-COMP:10131"/>
        <dbReference type="Rhea" id="RHEA-COMP:11726"/>
        <dbReference type="Rhea" id="RHEA-COMP:11732"/>
        <dbReference type="Rhea" id="RHEA-COMP:11733"/>
        <dbReference type="ChEBI" id="CHEBI:13193"/>
        <dbReference type="ChEBI" id="CHEBI:15378"/>
        <dbReference type="ChEBI" id="CHEBI:17499"/>
        <dbReference type="ChEBI" id="CHEBI:29950"/>
        <dbReference type="ChEBI" id="CHEBI:30616"/>
        <dbReference type="ChEBI" id="CHEBI:33019"/>
        <dbReference type="ChEBI" id="CHEBI:61963"/>
        <dbReference type="ChEBI" id="CHEBI:87171"/>
        <dbReference type="ChEBI" id="CHEBI:87172"/>
        <dbReference type="ChEBI" id="CHEBI:456215"/>
        <dbReference type="EC" id="2.8.1.14"/>
    </reaction>
</comment>
<evidence type="ECO:0000256" key="7">
    <source>
        <dbReference type="ARBA" id="ARBA00022694"/>
    </source>
</evidence>
<evidence type="ECO:0000259" key="14">
    <source>
        <dbReference type="Pfam" id="PF20259"/>
    </source>
</evidence>
<dbReference type="SUPFAM" id="SSF52402">
    <property type="entry name" value="Adenine nucleotide alpha hydrolases-like"/>
    <property type="match status" value="1"/>
</dbReference>
<dbReference type="InterPro" id="IPR046885">
    <property type="entry name" value="MnmA-like_C"/>
</dbReference>
<dbReference type="Pfam" id="PF20259">
    <property type="entry name" value="tRNA_Me_trans_M"/>
    <property type="match status" value="1"/>
</dbReference>
<evidence type="ECO:0000313" key="15">
    <source>
        <dbReference type="EMBL" id="VEN50583.1"/>
    </source>
</evidence>
<keyword evidence="6" id="KW-0808">Transferase</keyword>
<dbReference type="HAMAP" id="MF_00144">
    <property type="entry name" value="tRNA_thiouridyl_MnmA"/>
    <property type="match status" value="1"/>
</dbReference>
<keyword evidence="10" id="KW-0694">RNA-binding</keyword>
<sequence>MFRKVAVGISGGVDSAVAALLLKQKGYEVHGVFMQNWDITDENGICTLQADYNDALFVAKKLDIKLHHVNFIKQYWNEVFCSLVEEYESGFTPNPDVLCNRNIKFNYFYDFAKEKLQADAIATGHYAKTSFGPYLENYDPDKNVKLFLAKDSIKDQTFFLCQIQQKALKNCMFPVGDLTKVTVKNIAKENGLEKISTKPESMGICFIGSRNFQNFIREYIKDKPGDFVDIDTGKVMGKHKGIHQWTLGQRARLPGLHIAYFIARKNVEKNIIYVASGTKHPILYTRLFFTSEPHWIHSKPKVLEENFILECQFKFQHSQDWVPCQICQTKSGLTVKLNGYKRAITAGQYAVFAKDGECLGSARIVNSGVSNFSYFYMHNTECALRSKTDNENKQNKKKLISSI</sequence>
<evidence type="ECO:0000256" key="6">
    <source>
        <dbReference type="ARBA" id="ARBA00022679"/>
    </source>
</evidence>
<reference evidence="15 16" key="1">
    <citation type="submission" date="2019-01" db="EMBL/GenBank/DDBJ databases">
        <authorList>
            <person name="Sayadi A."/>
        </authorList>
    </citation>
    <scope>NUCLEOTIDE SEQUENCE [LARGE SCALE GENOMIC DNA]</scope>
</reference>
<evidence type="ECO:0000256" key="8">
    <source>
        <dbReference type="ARBA" id="ARBA00022741"/>
    </source>
</evidence>
<dbReference type="GO" id="GO:0005524">
    <property type="term" value="F:ATP binding"/>
    <property type="evidence" value="ECO:0007669"/>
    <property type="project" value="UniProtKB-KW"/>
</dbReference>
<dbReference type="InterPro" id="IPR023382">
    <property type="entry name" value="MnmA-like_central_sf"/>
</dbReference>
<dbReference type="InterPro" id="IPR014729">
    <property type="entry name" value="Rossmann-like_a/b/a_fold"/>
</dbReference>
<evidence type="ECO:0000256" key="10">
    <source>
        <dbReference type="ARBA" id="ARBA00022884"/>
    </source>
</evidence>
<dbReference type="GO" id="GO:0000049">
    <property type="term" value="F:tRNA binding"/>
    <property type="evidence" value="ECO:0007669"/>
    <property type="project" value="UniProtKB-KW"/>
</dbReference>
<dbReference type="EC" id="2.8.1.14" evidence="4"/>
<comment type="subcellular location">
    <subcellularLocation>
        <location evidence="2">Mitochondrion</location>
    </subcellularLocation>
</comment>
<keyword evidence="9" id="KW-0067">ATP-binding</keyword>
<protein>
    <recommendedName>
        <fullName evidence="4">tRNA-5-taurinomethyluridine 2-sulfurtransferase</fullName>
        <ecNumber evidence="4">2.8.1.14</ecNumber>
    </recommendedName>
</protein>
<dbReference type="Proteomes" id="UP000410492">
    <property type="component" value="Unassembled WGS sequence"/>
</dbReference>
<dbReference type="OrthoDB" id="414590at2759"/>
<dbReference type="GO" id="GO:0002143">
    <property type="term" value="P:tRNA wobble position uridine thiolation"/>
    <property type="evidence" value="ECO:0007669"/>
    <property type="project" value="TreeGrafter"/>
</dbReference>
<organism evidence="15 16">
    <name type="scientific">Callosobruchus maculatus</name>
    <name type="common">Southern cowpea weevil</name>
    <name type="synonym">Pulse bruchid</name>
    <dbReference type="NCBI Taxonomy" id="64391"/>
    <lineage>
        <taxon>Eukaryota</taxon>
        <taxon>Metazoa</taxon>
        <taxon>Ecdysozoa</taxon>
        <taxon>Arthropoda</taxon>
        <taxon>Hexapoda</taxon>
        <taxon>Insecta</taxon>
        <taxon>Pterygota</taxon>
        <taxon>Neoptera</taxon>
        <taxon>Endopterygota</taxon>
        <taxon>Coleoptera</taxon>
        <taxon>Polyphaga</taxon>
        <taxon>Cucujiformia</taxon>
        <taxon>Chrysomeloidea</taxon>
        <taxon>Chrysomelidae</taxon>
        <taxon>Bruchinae</taxon>
        <taxon>Bruchini</taxon>
        <taxon>Callosobruchus</taxon>
    </lineage>
</organism>
<feature type="domain" description="tRNA-specific 2-thiouridylase MnmA-like central" evidence="14">
    <location>
        <begin position="213"/>
        <end position="275"/>
    </location>
</feature>
<evidence type="ECO:0000256" key="11">
    <source>
        <dbReference type="ARBA" id="ARBA00023157"/>
    </source>
</evidence>
<dbReference type="GO" id="GO:0005739">
    <property type="term" value="C:mitochondrion"/>
    <property type="evidence" value="ECO:0007669"/>
    <property type="project" value="UniProtKB-SubCell"/>
</dbReference>
<evidence type="ECO:0000256" key="5">
    <source>
        <dbReference type="ARBA" id="ARBA00022555"/>
    </source>
</evidence>
<evidence type="ECO:0000256" key="3">
    <source>
        <dbReference type="ARBA" id="ARBA00006191"/>
    </source>
</evidence>
<dbReference type="Gene3D" id="3.40.50.620">
    <property type="entry name" value="HUPs"/>
    <property type="match status" value="1"/>
</dbReference>
<dbReference type="PANTHER" id="PTHR11933:SF5">
    <property type="entry name" value="MITOCHONDRIAL TRNA-SPECIFIC 2-THIOURIDYLASE 1"/>
    <property type="match status" value="1"/>
</dbReference>
<keyword evidence="16" id="KW-1185">Reference proteome</keyword>
<dbReference type="Pfam" id="PF20258">
    <property type="entry name" value="tRNA_Me_trans_C"/>
    <property type="match status" value="1"/>
</dbReference>
<dbReference type="Gene3D" id="2.30.30.280">
    <property type="entry name" value="Adenine nucleotide alpha hydrolases-like domains"/>
    <property type="match status" value="1"/>
</dbReference>
<evidence type="ECO:0000256" key="9">
    <source>
        <dbReference type="ARBA" id="ARBA00022840"/>
    </source>
</evidence>
<dbReference type="InterPro" id="IPR004506">
    <property type="entry name" value="MnmA-like"/>
</dbReference>
<keyword evidence="11" id="KW-1015">Disulfide bond</keyword>
<evidence type="ECO:0000256" key="2">
    <source>
        <dbReference type="ARBA" id="ARBA00004173"/>
    </source>
</evidence>
<dbReference type="NCBIfam" id="TIGR00420">
    <property type="entry name" value="trmU"/>
    <property type="match status" value="1"/>
</dbReference>
<evidence type="ECO:0000256" key="12">
    <source>
        <dbReference type="ARBA" id="ARBA00049564"/>
    </source>
</evidence>
<comment type="similarity">
    <text evidence="3">Belongs to the MnmA/TRMU family.</text>
</comment>
<dbReference type="Pfam" id="PF03054">
    <property type="entry name" value="tRNA_Me_trans"/>
    <property type="match status" value="1"/>
</dbReference>
<evidence type="ECO:0000256" key="1">
    <source>
        <dbReference type="ARBA" id="ARBA00003986"/>
    </source>
</evidence>
<accession>A0A653CU14</accession>
<dbReference type="NCBIfam" id="NF001138">
    <property type="entry name" value="PRK00143.1"/>
    <property type="match status" value="1"/>
</dbReference>
<feature type="domain" description="tRNA-specific 2-thiouridylase MnmA-like C-terminal" evidence="13">
    <location>
        <begin position="288"/>
        <end position="364"/>
    </location>
</feature>
<dbReference type="FunFam" id="3.40.50.620:FF:000104">
    <property type="entry name" value="Mitochondrial tRNA-specific 2-thiouridylase 1"/>
    <property type="match status" value="1"/>
</dbReference>
<dbReference type="EMBL" id="CAACVG010008653">
    <property type="protein sequence ID" value="VEN50583.1"/>
    <property type="molecule type" value="Genomic_DNA"/>
</dbReference>
<dbReference type="PANTHER" id="PTHR11933">
    <property type="entry name" value="TRNA 5-METHYLAMINOMETHYL-2-THIOURIDYLATE -METHYLTRANSFERASE"/>
    <property type="match status" value="1"/>
</dbReference>
<keyword evidence="7" id="KW-0819">tRNA processing</keyword>
<comment type="function">
    <text evidence="1">Catalyzes the 2-thiolation of uridine at the wobble position (U34) of mitochondrial tRNA(Lys), tRNA(Glu) and tRNA(Gln). Required for the formation of 5-taurinomethyl-2-thiouridine (tm5s2U) of mitochondrial tRNA(Lys), tRNA(Glu), and tRNA(Gln) at the wobble position. ATP is required to activate the C2 atom of the wobble base.</text>
</comment>
<gene>
    <name evidence="15" type="ORF">CALMAC_LOCUS11303</name>
</gene>
<evidence type="ECO:0000259" key="13">
    <source>
        <dbReference type="Pfam" id="PF20258"/>
    </source>
</evidence>
<keyword evidence="5" id="KW-0820">tRNA-binding</keyword>
<evidence type="ECO:0000256" key="4">
    <source>
        <dbReference type="ARBA" id="ARBA00011953"/>
    </source>
</evidence>
<dbReference type="Gene3D" id="2.40.30.10">
    <property type="entry name" value="Translation factors"/>
    <property type="match status" value="1"/>
</dbReference>
<name>A0A653CU14_CALMS</name>
<keyword evidence="8" id="KW-0547">Nucleotide-binding</keyword>
<dbReference type="InterPro" id="IPR046884">
    <property type="entry name" value="MnmA-like_central"/>
</dbReference>
<dbReference type="CDD" id="cd01998">
    <property type="entry name" value="MnmA_TRMU-like"/>
    <property type="match status" value="1"/>
</dbReference>
<evidence type="ECO:0000313" key="16">
    <source>
        <dbReference type="Proteomes" id="UP000410492"/>
    </source>
</evidence>
<dbReference type="GO" id="GO:0061708">
    <property type="term" value="F:tRNA-5-taurinomethyluridine 2-sulfurtransferase"/>
    <property type="evidence" value="ECO:0007669"/>
    <property type="project" value="UniProtKB-EC"/>
</dbReference>
<proteinExistence type="inferred from homology"/>